<dbReference type="Gene3D" id="1.25.40.330">
    <property type="entry name" value="Adenylate cyclase-associated CAP, N-terminal domain"/>
    <property type="match status" value="1"/>
</dbReference>
<dbReference type="InterPro" id="IPR013992">
    <property type="entry name" value="Adenylate_cyclase-assoc_CAP_N"/>
</dbReference>
<dbReference type="EMBL" id="CABFNS010000741">
    <property type="protein sequence ID" value="VUC25896.1"/>
    <property type="molecule type" value="Genomic_DNA"/>
</dbReference>
<accession>A0ABY6U4D2</accession>
<dbReference type="InterPro" id="IPR036222">
    <property type="entry name" value="CAP_N_sf"/>
</dbReference>
<gene>
    <name evidence="3" type="ORF">CLO192961_LOCUS176503</name>
</gene>
<protein>
    <recommendedName>
        <fullName evidence="2">CAP N-terminal domain-containing protein</fullName>
    </recommendedName>
</protein>
<dbReference type="InterPro" id="IPR053950">
    <property type="entry name" value="CAP_N"/>
</dbReference>
<dbReference type="InterPro" id="IPR001837">
    <property type="entry name" value="Adenylate_cyclase-assoc_CAP"/>
</dbReference>
<sequence>MAVNSLHNIATLIKRLEAVASRLEDIASSRASLGLHPDDGHIVREIATVLAPVSTDPPESQRQSSQGALTRPPEDLPVDVTLFDTFVKTTIDPFLELSQKIGGVVAEQATILGKGFRAQRRILVVISKTKKPHGNKKAEKAYRNLLQPIEDVVSSIRRIQEENRGRPAFNMLSTIADGSFVLTWMTVESRPWIHAEESLIMAQFFGNKVLKEHPKGSLEARWVETYYSLFTELVTFLRQAYPYGIMWNSQGDTLGNVMARDLA</sequence>
<evidence type="ECO:0000313" key="3">
    <source>
        <dbReference type="EMBL" id="VUC25896.1"/>
    </source>
</evidence>
<name>A0ABY6U4D2_BIOOC</name>
<dbReference type="Pfam" id="PF21938">
    <property type="entry name" value="CAP_N"/>
    <property type="match status" value="1"/>
</dbReference>
<dbReference type="SUPFAM" id="SSF101278">
    <property type="entry name" value="N-terminal domain of adenylylcyclase associated protein, CAP"/>
    <property type="match status" value="1"/>
</dbReference>
<dbReference type="Pfam" id="PF01213">
    <property type="entry name" value="CAP_N-CM"/>
    <property type="match status" value="1"/>
</dbReference>
<feature type="domain" description="CAP N-terminal" evidence="2">
    <location>
        <begin position="83"/>
        <end position="244"/>
    </location>
</feature>
<dbReference type="PANTHER" id="PTHR10652:SF0">
    <property type="entry name" value="ADENYLYL CYCLASE-ASSOCIATED PROTEIN"/>
    <property type="match status" value="1"/>
</dbReference>
<comment type="caution">
    <text evidence="3">The sequence shown here is derived from an EMBL/GenBank/DDBJ whole genome shotgun (WGS) entry which is preliminary data.</text>
</comment>
<dbReference type="PANTHER" id="PTHR10652">
    <property type="entry name" value="ADENYLYL CYCLASE-ASSOCIATED PROTEIN"/>
    <property type="match status" value="1"/>
</dbReference>
<evidence type="ECO:0000313" key="4">
    <source>
        <dbReference type="Proteomes" id="UP000766486"/>
    </source>
</evidence>
<feature type="compositionally biased region" description="Polar residues" evidence="1">
    <location>
        <begin position="57"/>
        <end position="68"/>
    </location>
</feature>
<feature type="region of interest" description="Disordered" evidence="1">
    <location>
        <begin position="53"/>
        <end position="75"/>
    </location>
</feature>
<dbReference type="PROSITE" id="PS01088">
    <property type="entry name" value="CAP_1"/>
    <property type="match status" value="1"/>
</dbReference>
<organism evidence="3 4">
    <name type="scientific">Bionectria ochroleuca</name>
    <name type="common">Gliocladium roseum</name>
    <dbReference type="NCBI Taxonomy" id="29856"/>
    <lineage>
        <taxon>Eukaryota</taxon>
        <taxon>Fungi</taxon>
        <taxon>Dikarya</taxon>
        <taxon>Ascomycota</taxon>
        <taxon>Pezizomycotina</taxon>
        <taxon>Sordariomycetes</taxon>
        <taxon>Hypocreomycetidae</taxon>
        <taxon>Hypocreales</taxon>
        <taxon>Bionectriaceae</taxon>
        <taxon>Clonostachys</taxon>
    </lineage>
</organism>
<reference evidence="3 4" key="1">
    <citation type="submission" date="2019-06" db="EMBL/GenBank/DDBJ databases">
        <authorList>
            <person name="Broberg M."/>
        </authorList>
    </citation>
    <scope>NUCLEOTIDE SEQUENCE [LARGE SCALE GENOMIC DNA]</scope>
</reference>
<evidence type="ECO:0000256" key="1">
    <source>
        <dbReference type="SAM" id="MobiDB-lite"/>
    </source>
</evidence>
<proteinExistence type="predicted"/>
<dbReference type="Proteomes" id="UP000766486">
    <property type="component" value="Unassembled WGS sequence"/>
</dbReference>
<dbReference type="InterPro" id="IPR018106">
    <property type="entry name" value="CAP_CS_N"/>
</dbReference>
<evidence type="ECO:0000259" key="2">
    <source>
        <dbReference type="Pfam" id="PF21938"/>
    </source>
</evidence>
<keyword evidence="4" id="KW-1185">Reference proteome</keyword>